<sequence length="206" mass="22733">MEAAEATFGEQGYRGATMGAIADRAGVTRSVLTRHFPTKGELFREVITQPLLQFVQEWTARWTERSTPTDSAEAVYEFVSDLYRNSREHTGALRMLMFAGEELDEELTTRVWSTLNEGLSAVMRIAVSQIGGRGFPTEHADITVRAVLSMVLGYVTLDSALLPGCSDDHEVVLHHLAALILHGLRLEPPAGEINAERPATERGNPR</sequence>
<dbReference type="Proteomes" id="UP000715441">
    <property type="component" value="Unassembled WGS sequence"/>
</dbReference>
<organism evidence="4 5">
    <name type="scientific">Amycolatopsis acididurans</name>
    <dbReference type="NCBI Taxonomy" id="2724524"/>
    <lineage>
        <taxon>Bacteria</taxon>
        <taxon>Bacillati</taxon>
        <taxon>Actinomycetota</taxon>
        <taxon>Actinomycetes</taxon>
        <taxon>Pseudonocardiales</taxon>
        <taxon>Pseudonocardiaceae</taxon>
        <taxon>Amycolatopsis</taxon>
    </lineage>
</organism>
<dbReference type="PANTHER" id="PTHR30055:SF226">
    <property type="entry name" value="HTH-TYPE TRANSCRIPTIONAL REGULATOR PKSA"/>
    <property type="match status" value="1"/>
</dbReference>
<feature type="domain" description="HTH tetR-type" evidence="3">
    <location>
        <begin position="1"/>
        <end position="54"/>
    </location>
</feature>
<keyword evidence="1 2" id="KW-0238">DNA-binding</keyword>
<dbReference type="RefSeq" id="WP_168520094.1">
    <property type="nucleotide sequence ID" value="NZ_JAAXLS010000030.1"/>
</dbReference>
<evidence type="ECO:0000313" key="4">
    <source>
        <dbReference type="EMBL" id="NKQ57072.1"/>
    </source>
</evidence>
<evidence type="ECO:0000259" key="3">
    <source>
        <dbReference type="PROSITE" id="PS50977"/>
    </source>
</evidence>
<dbReference type="Pfam" id="PF00440">
    <property type="entry name" value="TetR_N"/>
    <property type="match status" value="1"/>
</dbReference>
<accession>A0ABX1JB95</accession>
<comment type="caution">
    <text evidence="4">The sequence shown here is derived from an EMBL/GenBank/DDBJ whole genome shotgun (WGS) entry which is preliminary data.</text>
</comment>
<reference evidence="4 5" key="1">
    <citation type="submission" date="2020-04" db="EMBL/GenBank/DDBJ databases">
        <title>Novel species.</title>
        <authorList>
            <person name="Teo W.F.A."/>
            <person name="Lipun K."/>
            <person name="Srisuk N."/>
            <person name="Duangmal K."/>
        </authorList>
    </citation>
    <scope>NUCLEOTIDE SEQUENCE [LARGE SCALE GENOMIC DNA]</scope>
    <source>
        <strain evidence="4 5">K13G38</strain>
    </source>
</reference>
<dbReference type="EMBL" id="JAAXLS010000030">
    <property type="protein sequence ID" value="NKQ57072.1"/>
    <property type="molecule type" value="Genomic_DNA"/>
</dbReference>
<dbReference type="PROSITE" id="PS50977">
    <property type="entry name" value="HTH_TETR_2"/>
    <property type="match status" value="1"/>
</dbReference>
<dbReference type="InterPro" id="IPR009057">
    <property type="entry name" value="Homeodomain-like_sf"/>
</dbReference>
<dbReference type="SUPFAM" id="SSF46689">
    <property type="entry name" value="Homeodomain-like"/>
    <property type="match status" value="1"/>
</dbReference>
<dbReference type="Gene3D" id="1.10.10.60">
    <property type="entry name" value="Homeodomain-like"/>
    <property type="match status" value="1"/>
</dbReference>
<evidence type="ECO:0000313" key="5">
    <source>
        <dbReference type="Proteomes" id="UP000715441"/>
    </source>
</evidence>
<name>A0ABX1JB95_9PSEU</name>
<evidence type="ECO:0000256" key="2">
    <source>
        <dbReference type="PROSITE-ProRule" id="PRU00335"/>
    </source>
</evidence>
<protein>
    <submittedName>
        <fullName evidence="4">Helix-turn-helix transcriptional regulator</fullName>
    </submittedName>
</protein>
<evidence type="ECO:0000256" key="1">
    <source>
        <dbReference type="ARBA" id="ARBA00023125"/>
    </source>
</evidence>
<feature type="DNA-binding region" description="H-T-H motif" evidence="2">
    <location>
        <begin position="17"/>
        <end position="36"/>
    </location>
</feature>
<keyword evidence="5" id="KW-1185">Reference proteome</keyword>
<proteinExistence type="predicted"/>
<dbReference type="InterPro" id="IPR001647">
    <property type="entry name" value="HTH_TetR"/>
</dbReference>
<gene>
    <name evidence="4" type="ORF">HFP15_29800</name>
</gene>
<dbReference type="PANTHER" id="PTHR30055">
    <property type="entry name" value="HTH-TYPE TRANSCRIPTIONAL REGULATOR RUTR"/>
    <property type="match status" value="1"/>
</dbReference>
<dbReference type="InterPro" id="IPR050109">
    <property type="entry name" value="HTH-type_TetR-like_transc_reg"/>
</dbReference>
<dbReference type="Gene3D" id="1.10.357.10">
    <property type="entry name" value="Tetracycline Repressor, domain 2"/>
    <property type="match status" value="1"/>
</dbReference>